<gene>
    <name evidence="3" type="ORF">GKD88_15515</name>
    <name evidence="2" type="ORF">GKE08_15845</name>
</gene>
<evidence type="ECO:0000313" key="3">
    <source>
        <dbReference type="EMBL" id="MSC34534.1"/>
    </source>
</evidence>
<feature type="signal peptide" evidence="1">
    <location>
        <begin position="1"/>
        <end position="21"/>
    </location>
</feature>
<protein>
    <recommendedName>
        <fullName evidence="6">WG repeat-containing protein</fullName>
    </recommendedName>
</protein>
<name>A0A6N7SA75_9FIRM</name>
<evidence type="ECO:0000256" key="1">
    <source>
        <dbReference type="SAM" id="SignalP"/>
    </source>
</evidence>
<evidence type="ECO:0000313" key="5">
    <source>
        <dbReference type="Proteomes" id="UP000480929"/>
    </source>
</evidence>
<dbReference type="Proteomes" id="UP000433575">
    <property type="component" value="Unassembled WGS sequence"/>
</dbReference>
<evidence type="ECO:0000313" key="2">
    <source>
        <dbReference type="EMBL" id="MSA90804.1"/>
    </source>
</evidence>
<evidence type="ECO:0008006" key="6">
    <source>
        <dbReference type="Google" id="ProtNLM"/>
    </source>
</evidence>
<keyword evidence="1" id="KW-0732">Signal</keyword>
<dbReference type="Proteomes" id="UP000480929">
    <property type="component" value="Unassembled WGS sequence"/>
</dbReference>
<dbReference type="EMBL" id="WKPI01000037">
    <property type="protein sequence ID" value="MSC34534.1"/>
    <property type="molecule type" value="Genomic_DNA"/>
</dbReference>
<dbReference type="PROSITE" id="PS51257">
    <property type="entry name" value="PROKAR_LIPOPROTEIN"/>
    <property type="match status" value="1"/>
</dbReference>
<evidence type="ECO:0000313" key="4">
    <source>
        <dbReference type="Proteomes" id="UP000433575"/>
    </source>
</evidence>
<comment type="caution">
    <text evidence="2">The sequence shown here is derived from an EMBL/GenBank/DDBJ whole genome shotgun (WGS) entry which is preliminary data.</text>
</comment>
<reference evidence="4 5" key="1">
    <citation type="journal article" date="2019" name="Nat. Med.">
        <title>A library of human gut bacterial isolates paired with longitudinal multiomics data enables mechanistic microbiome research.</title>
        <authorList>
            <person name="Poyet M."/>
            <person name="Groussin M."/>
            <person name="Gibbons S.M."/>
            <person name="Avila-Pacheco J."/>
            <person name="Jiang X."/>
            <person name="Kearney S.M."/>
            <person name="Perrotta A.R."/>
            <person name="Berdy B."/>
            <person name="Zhao S."/>
            <person name="Lieberman T.D."/>
            <person name="Swanson P.K."/>
            <person name="Smith M."/>
            <person name="Roesemann S."/>
            <person name="Alexander J.E."/>
            <person name="Rich S.A."/>
            <person name="Livny J."/>
            <person name="Vlamakis H."/>
            <person name="Clish C."/>
            <person name="Bullock K."/>
            <person name="Deik A."/>
            <person name="Scott J."/>
            <person name="Pierce K.A."/>
            <person name="Xavier R.J."/>
            <person name="Alm E.J."/>
        </authorList>
    </citation>
    <scope>NUCLEOTIDE SEQUENCE [LARGE SCALE GENOMIC DNA]</scope>
    <source>
        <strain evidence="2 4">BIOML-A4</strain>
        <strain evidence="3 5">BIOML-A5</strain>
    </source>
</reference>
<accession>A0A6N7SA75</accession>
<dbReference type="EMBL" id="WKPJ01000035">
    <property type="protein sequence ID" value="MSA90804.1"/>
    <property type="molecule type" value="Genomic_DNA"/>
</dbReference>
<dbReference type="AlphaFoldDB" id="A0A6N7SA75"/>
<feature type="chain" id="PRO_5038612701" description="WG repeat-containing protein" evidence="1">
    <location>
        <begin position="22"/>
        <end position="187"/>
    </location>
</feature>
<proteinExistence type="predicted"/>
<sequence length="187" mass="21253">MYRKILCICVFVLFALCSCDSNDKSAVPDSDPATSNNPELISTPISTLDSSSSNDSINIFSNEMTEFTCPSLEYYGLTEEKLGSGFYLVFYSDGTFRIGYSETGGDYYYGRFEEIEENLFYYYGEVLDYTKLTSCEGEGCFIMPEITDKTIDGYTRLDGNTMYFIPHEISKDDLRTYSDDKGCIYNK</sequence>
<dbReference type="RefSeq" id="WP_154240214.1">
    <property type="nucleotide sequence ID" value="NZ_WKPI01000037.1"/>
</dbReference>
<organism evidence="2 4">
    <name type="scientific">Holdemania massiliensis</name>
    <dbReference type="NCBI Taxonomy" id="1468449"/>
    <lineage>
        <taxon>Bacteria</taxon>
        <taxon>Bacillati</taxon>
        <taxon>Bacillota</taxon>
        <taxon>Erysipelotrichia</taxon>
        <taxon>Erysipelotrichales</taxon>
        <taxon>Erysipelotrichaceae</taxon>
        <taxon>Holdemania</taxon>
    </lineage>
</organism>
<keyword evidence="5" id="KW-1185">Reference proteome</keyword>